<organism evidence="3 4">
    <name type="scientific">Candidatus Methylumidiphilus alinenensis</name>
    <dbReference type="NCBI Taxonomy" id="2202197"/>
    <lineage>
        <taxon>Bacteria</taxon>
        <taxon>Pseudomonadati</taxon>
        <taxon>Pseudomonadota</taxon>
        <taxon>Gammaproteobacteria</taxon>
        <taxon>Methylococcales</taxon>
        <taxon>Candidatus Methylumidiphilus</taxon>
    </lineage>
</organism>
<dbReference type="GO" id="GO:0090071">
    <property type="term" value="P:negative regulation of ribosome biogenesis"/>
    <property type="evidence" value="ECO:0007669"/>
    <property type="project" value="UniProtKB-UniRule"/>
</dbReference>
<dbReference type="Gene3D" id="3.30.460.10">
    <property type="entry name" value="Beta Polymerase, domain 2"/>
    <property type="match status" value="1"/>
</dbReference>
<comment type="function">
    <text evidence="2">Functions as a ribosomal silencing factor. Interacts with ribosomal protein uL14 (rplN), blocking formation of intersubunit bridge B8. Prevents association of the 30S and 50S ribosomal subunits and the formation of functional ribosomes, thus repressing translation.</text>
</comment>
<dbReference type="GO" id="GO:0043023">
    <property type="term" value="F:ribosomal large subunit binding"/>
    <property type="evidence" value="ECO:0007669"/>
    <property type="project" value="TreeGrafter"/>
</dbReference>
<comment type="subunit">
    <text evidence="2">Interacts with ribosomal protein uL14 (rplN).</text>
</comment>
<keyword evidence="2" id="KW-0678">Repressor</keyword>
<dbReference type="InterPro" id="IPR004394">
    <property type="entry name" value="Iojap/RsfS/C7orf30"/>
</dbReference>
<sequence>MQSKQLLTLVLAALDDGKGNDIKVIDVRDKTNITDYMVIASGTSDRHVVSLADRVVERLKDNHLKPLGVEGENTGEWVLVDFGDAIVHVMKPQTREFYQLEKLWQGDFPTSASAMANH</sequence>
<protein>
    <recommendedName>
        <fullName evidence="2">Ribosomal silencing factor RsfS</fullName>
    </recommendedName>
</protein>
<dbReference type="GO" id="GO:0017148">
    <property type="term" value="P:negative regulation of translation"/>
    <property type="evidence" value="ECO:0007669"/>
    <property type="project" value="UniProtKB-UniRule"/>
</dbReference>
<dbReference type="NCBIfam" id="TIGR00090">
    <property type="entry name" value="rsfS_iojap_ybeB"/>
    <property type="match status" value="1"/>
</dbReference>
<dbReference type="EMBL" id="QJPH01000279">
    <property type="protein sequence ID" value="PZN80637.1"/>
    <property type="molecule type" value="Genomic_DNA"/>
</dbReference>
<comment type="similarity">
    <text evidence="1 2">Belongs to the Iojap/RsfS family.</text>
</comment>
<evidence type="ECO:0000256" key="1">
    <source>
        <dbReference type="ARBA" id="ARBA00010574"/>
    </source>
</evidence>
<proteinExistence type="inferred from homology"/>
<comment type="subcellular location">
    <subcellularLocation>
        <location evidence="2">Cytoplasm</location>
    </subcellularLocation>
</comment>
<dbReference type="AlphaFoldDB" id="A0A2W4TD09"/>
<evidence type="ECO:0000313" key="3">
    <source>
        <dbReference type="EMBL" id="PZN80637.1"/>
    </source>
</evidence>
<dbReference type="Proteomes" id="UP000249396">
    <property type="component" value="Unassembled WGS sequence"/>
</dbReference>
<gene>
    <name evidence="2 3" type="primary">rsfS</name>
    <name evidence="3" type="ORF">DM484_09550</name>
</gene>
<dbReference type="GO" id="GO:0042256">
    <property type="term" value="P:cytosolic ribosome assembly"/>
    <property type="evidence" value="ECO:0007669"/>
    <property type="project" value="UniProtKB-UniRule"/>
</dbReference>
<accession>A0A2W4TD09</accession>
<dbReference type="GO" id="GO:0005737">
    <property type="term" value="C:cytoplasm"/>
    <property type="evidence" value="ECO:0007669"/>
    <property type="project" value="UniProtKB-SubCell"/>
</dbReference>
<keyword evidence="2" id="KW-0963">Cytoplasm</keyword>
<evidence type="ECO:0000256" key="2">
    <source>
        <dbReference type="HAMAP-Rule" id="MF_01477"/>
    </source>
</evidence>
<dbReference type="HAMAP" id="MF_01477">
    <property type="entry name" value="Iojap_RsfS"/>
    <property type="match status" value="1"/>
</dbReference>
<dbReference type="PANTHER" id="PTHR21043">
    <property type="entry name" value="IOJAP SUPERFAMILY ORTHOLOG"/>
    <property type="match status" value="1"/>
</dbReference>
<dbReference type="SUPFAM" id="SSF81301">
    <property type="entry name" value="Nucleotidyltransferase"/>
    <property type="match status" value="1"/>
</dbReference>
<name>A0A2W4TD09_9GAMM</name>
<keyword evidence="2" id="KW-0810">Translation regulation</keyword>
<dbReference type="InterPro" id="IPR043519">
    <property type="entry name" value="NT_sf"/>
</dbReference>
<comment type="caution">
    <text evidence="3">The sequence shown here is derived from an EMBL/GenBank/DDBJ whole genome shotgun (WGS) entry which is preliminary data.</text>
</comment>
<dbReference type="Pfam" id="PF02410">
    <property type="entry name" value="RsfS"/>
    <property type="match status" value="1"/>
</dbReference>
<dbReference type="PANTHER" id="PTHR21043:SF0">
    <property type="entry name" value="MITOCHONDRIAL ASSEMBLY OF RIBOSOMAL LARGE SUBUNIT PROTEIN 1"/>
    <property type="match status" value="1"/>
</dbReference>
<reference evidence="3 4" key="1">
    <citation type="journal article" date="2018" name="Aquat. Microb. Ecol.">
        <title>Gammaproteobacterial methanotrophs dominate.</title>
        <authorList>
            <person name="Rissanen A.J."/>
            <person name="Saarenheimo J."/>
            <person name="Tiirola M."/>
            <person name="Peura S."/>
            <person name="Aalto S.L."/>
            <person name="Karvinen A."/>
            <person name="Nykanen H."/>
        </authorList>
    </citation>
    <scope>NUCLEOTIDE SEQUENCE [LARGE SCALE GENOMIC DNA]</scope>
    <source>
        <strain evidence="3">AMbin10</strain>
    </source>
</reference>
<evidence type="ECO:0000313" key="4">
    <source>
        <dbReference type="Proteomes" id="UP000249396"/>
    </source>
</evidence>